<organism evidence="3 4">
    <name type="scientific">Apostasia shenzhenica</name>
    <dbReference type="NCBI Taxonomy" id="1088818"/>
    <lineage>
        <taxon>Eukaryota</taxon>
        <taxon>Viridiplantae</taxon>
        <taxon>Streptophyta</taxon>
        <taxon>Embryophyta</taxon>
        <taxon>Tracheophyta</taxon>
        <taxon>Spermatophyta</taxon>
        <taxon>Magnoliopsida</taxon>
        <taxon>Liliopsida</taxon>
        <taxon>Asparagales</taxon>
        <taxon>Orchidaceae</taxon>
        <taxon>Apostasioideae</taxon>
        <taxon>Apostasia</taxon>
    </lineage>
</organism>
<feature type="region of interest" description="Disordered" evidence="2">
    <location>
        <begin position="199"/>
        <end position="271"/>
    </location>
</feature>
<dbReference type="InterPro" id="IPR007573">
    <property type="entry name" value="QWRF"/>
</dbReference>
<dbReference type="Proteomes" id="UP000236161">
    <property type="component" value="Unassembled WGS sequence"/>
</dbReference>
<feature type="region of interest" description="Disordered" evidence="2">
    <location>
        <begin position="114"/>
        <end position="138"/>
    </location>
</feature>
<feature type="compositionally biased region" description="Low complexity" evidence="2">
    <location>
        <begin position="317"/>
        <end position="366"/>
    </location>
</feature>
<feature type="region of interest" description="Disordered" evidence="2">
    <location>
        <begin position="40"/>
        <end position="74"/>
    </location>
</feature>
<feature type="compositionally biased region" description="Basic residues" evidence="2">
    <location>
        <begin position="121"/>
        <end position="134"/>
    </location>
</feature>
<feature type="compositionally biased region" description="Polar residues" evidence="2">
    <location>
        <begin position="90"/>
        <end position="102"/>
    </location>
</feature>
<dbReference type="Pfam" id="PF04484">
    <property type="entry name" value="QWRF"/>
    <property type="match status" value="1"/>
</dbReference>
<feature type="compositionally biased region" description="Low complexity" evidence="2">
    <location>
        <begin position="60"/>
        <end position="70"/>
    </location>
</feature>
<evidence type="ECO:0000313" key="4">
    <source>
        <dbReference type="Proteomes" id="UP000236161"/>
    </source>
</evidence>
<evidence type="ECO:0000256" key="1">
    <source>
        <dbReference type="ARBA" id="ARBA00010016"/>
    </source>
</evidence>
<dbReference type="AlphaFoldDB" id="A0A2H9ZQY3"/>
<proteinExistence type="inferred from homology"/>
<evidence type="ECO:0000313" key="3">
    <source>
        <dbReference type="EMBL" id="PKA45704.1"/>
    </source>
</evidence>
<evidence type="ECO:0000256" key="2">
    <source>
        <dbReference type="SAM" id="MobiDB-lite"/>
    </source>
</evidence>
<dbReference type="GO" id="GO:0008017">
    <property type="term" value="F:microtubule binding"/>
    <property type="evidence" value="ECO:0007669"/>
    <property type="project" value="TreeGrafter"/>
</dbReference>
<reference evidence="3 4" key="1">
    <citation type="journal article" date="2017" name="Nature">
        <title>The Apostasia genome and the evolution of orchids.</title>
        <authorList>
            <person name="Zhang G.Q."/>
            <person name="Liu K.W."/>
            <person name="Li Z."/>
            <person name="Lohaus R."/>
            <person name="Hsiao Y.Y."/>
            <person name="Niu S.C."/>
            <person name="Wang J.Y."/>
            <person name="Lin Y.C."/>
            <person name="Xu Q."/>
            <person name="Chen L.J."/>
            <person name="Yoshida K."/>
            <person name="Fujiwara S."/>
            <person name="Wang Z.W."/>
            <person name="Zhang Y.Q."/>
            <person name="Mitsuda N."/>
            <person name="Wang M."/>
            <person name="Liu G.H."/>
            <person name="Pecoraro L."/>
            <person name="Huang H.X."/>
            <person name="Xiao X.J."/>
            <person name="Lin M."/>
            <person name="Wu X.Y."/>
            <person name="Wu W.L."/>
            <person name="Chen Y.Y."/>
            <person name="Chang S.B."/>
            <person name="Sakamoto S."/>
            <person name="Ohme-Takagi M."/>
            <person name="Yagi M."/>
            <person name="Zeng S.J."/>
            <person name="Shen C.Y."/>
            <person name="Yeh C.M."/>
            <person name="Luo Y.B."/>
            <person name="Tsai W.C."/>
            <person name="Van de Peer Y."/>
            <person name="Liu Z.J."/>
        </authorList>
    </citation>
    <scope>NUCLEOTIDE SEQUENCE [LARGE SCALE GENOMIC DNA]</scope>
    <source>
        <strain evidence="4">cv. Shenzhen</strain>
        <tissue evidence="3">Stem</tissue>
    </source>
</reference>
<protein>
    <submittedName>
        <fullName evidence="3">Uncharacterized protein</fullName>
    </submittedName>
</protein>
<dbReference type="STRING" id="1088818.A0A2H9ZQY3"/>
<feature type="region of interest" description="Disordered" evidence="2">
    <location>
        <begin position="83"/>
        <end position="102"/>
    </location>
</feature>
<dbReference type="OrthoDB" id="774923at2759"/>
<name>A0A2H9ZQY3_9ASPA</name>
<accession>A0A2H9ZQY3</accession>
<sequence>MYICRLQQSSSAFTPSLRPIVPWERDMEKRKSHSRFMSSRFRMTGGGRPGNATAVILGQSSSPSSGGESSPLRRKSISITPYHNTADELSPTNDYQTASPCQLSSPLQQDFSVIVTSSRSPARRKPLSRKLRKQRSADELQIRGLWPSTKKPGASAIKSTLEDHLKDEDRLSDMVESYNKVEDLRPTVAHAATTFSFRQRTSSESCRIEDSGSNKLRRSKQNRPLGGSMRHQKENFRIEGSLKKPGTPPSPSSSSSSANGPPPTARILSGRLSVDEKVLARRRSEFGLEFASTESERSEIKIPSPRISRAPVKIAIRRPGSPVRRSRSPVVRSSNSPVLRRSGSPVRRSGSPARRSGSPARLSASPVAADLGGKAVPGRCRPSPVKGGSGGMGSFISLGLGNLFRRKSFSSTTMPSPQPPSTIETVVTGSPVKGKAVTLAVGWQARGTASTIGSPARGAATTIGSPARGAATTIGSPARGAAAAVGSPSRAVAVAVDLQHKSKMVHNHLIQWRFLNACRAMVSKLNWTAAERNLMSAWLGLSDLQLSVAQKRLQLDKHKLCFKLSALLPSQKNGGASRDSTW</sequence>
<dbReference type="GO" id="GO:0005880">
    <property type="term" value="C:nuclear microtubule"/>
    <property type="evidence" value="ECO:0007669"/>
    <property type="project" value="TreeGrafter"/>
</dbReference>
<dbReference type="EMBL" id="KZ454830">
    <property type="protein sequence ID" value="PKA45704.1"/>
    <property type="molecule type" value="Genomic_DNA"/>
</dbReference>
<dbReference type="PANTHER" id="PTHR31807">
    <property type="entry name" value="AUGMIN FAMILY MEMBER"/>
    <property type="match status" value="1"/>
</dbReference>
<gene>
    <name evidence="3" type="ORF">AXF42_Ash011045</name>
</gene>
<dbReference type="GO" id="GO:0005737">
    <property type="term" value="C:cytoplasm"/>
    <property type="evidence" value="ECO:0007669"/>
    <property type="project" value="TreeGrafter"/>
</dbReference>
<feature type="compositionally biased region" description="Basic and acidic residues" evidence="2">
    <location>
        <begin position="231"/>
        <end position="242"/>
    </location>
</feature>
<keyword evidence="4" id="KW-1185">Reference proteome</keyword>
<dbReference type="GO" id="GO:0051225">
    <property type="term" value="P:spindle assembly"/>
    <property type="evidence" value="ECO:0007669"/>
    <property type="project" value="TreeGrafter"/>
</dbReference>
<comment type="similarity">
    <text evidence="1">Belongs to the QWRF family.</text>
</comment>
<feature type="region of interest" description="Disordered" evidence="2">
    <location>
        <begin position="311"/>
        <end position="392"/>
    </location>
</feature>
<dbReference type="PANTHER" id="PTHR31807:SF31">
    <property type="entry name" value="QWRF MOTIF PROTEIN (DUF566)-RELATED"/>
    <property type="match status" value="1"/>
</dbReference>